<accession>A0ABS1K0U6</accession>
<reference evidence="1 2" key="1">
    <citation type="submission" date="2021-01" db="EMBL/GenBank/DDBJ databases">
        <title>Genome public.</title>
        <authorList>
            <person name="Liu C."/>
            <person name="Sun Q."/>
        </authorList>
    </citation>
    <scope>NUCLEOTIDE SEQUENCE [LARGE SCALE GENOMIC DNA]</scope>
    <source>
        <strain evidence="1 2">JC656</strain>
    </source>
</reference>
<dbReference type="InterPro" id="IPR008651">
    <property type="entry name" value="Uncharacterised_HicB"/>
</dbReference>
<proteinExistence type="predicted"/>
<dbReference type="Gene3D" id="3.30.160.250">
    <property type="match status" value="1"/>
</dbReference>
<dbReference type="EMBL" id="JAERRC010000018">
    <property type="protein sequence ID" value="MBL0705093.1"/>
    <property type="molecule type" value="Genomic_DNA"/>
</dbReference>
<evidence type="ECO:0000313" key="1">
    <source>
        <dbReference type="EMBL" id="MBL0705093.1"/>
    </source>
</evidence>
<dbReference type="RefSeq" id="WP_189695306.1">
    <property type="nucleotide sequence ID" value="NZ_BNCM01000022.1"/>
</dbReference>
<organism evidence="1 2">
    <name type="scientific">Sinomonas cellulolyticus</name>
    <dbReference type="NCBI Taxonomy" id="2801916"/>
    <lineage>
        <taxon>Bacteria</taxon>
        <taxon>Bacillati</taxon>
        <taxon>Actinomycetota</taxon>
        <taxon>Actinomycetes</taxon>
        <taxon>Micrococcales</taxon>
        <taxon>Micrococcaceae</taxon>
        <taxon>Sinomonas</taxon>
    </lineage>
</organism>
<sequence>MLTEARHNVSHYRYTVGWAPEDGEYVASVAEFPSLSLLASTQEGALAGLEDVVEDVIEDLVESGEEVPVPLAEREFSGNIRLRVTPEKHRELTTRALEQGVSLNRYLNSLLP</sequence>
<protein>
    <submittedName>
        <fullName evidence="1">Type II toxin-antitoxin system HicB family antitoxin</fullName>
    </submittedName>
</protein>
<dbReference type="Pfam" id="PF05534">
    <property type="entry name" value="HicB"/>
    <property type="match status" value="1"/>
</dbReference>
<name>A0ABS1K0U6_9MICC</name>
<dbReference type="Proteomes" id="UP000639051">
    <property type="component" value="Unassembled WGS sequence"/>
</dbReference>
<evidence type="ECO:0000313" key="2">
    <source>
        <dbReference type="Proteomes" id="UP000639051"/>
    </source>
</evidence>
<dbReference type="InterPro" id="IPR035069">
    <property type="entry name" value="TTHA1013/TTHA0281-like"/>
</dbReference>
<gene>
    <name evidence="1" type="ORF">JJE72_06175</name>
</gene>
<keyword evidence="2" id="KW-1185">Reference proteome</keyword>
<dbReference type="SUPFAM" id="SSF143100">
    <property type="entry name" value="TTHA1013/TTHA0281-like"/>
    <property type="match status" value="1"/>
</dbReference>
<comment type="caution">
    <text evidence="1">The sequence shown here is derived from an EMBL/GenBank/DDBJ whole genome shotgun (WGS) entry which is preliminary data.</text>
</comment>